<reference evidence="2" key="1">
    <citation type="submission" date="2021-02" db="EMBL/GenBank/DDBJ databases">
        <authorList>
            <person name="Dougan E. K."/>
            <person name="Rhodes N."/>
            <person name="Thang M."/>
            <person name="Chan C."/>
        </authorList>
    </citation>
    <scope>NUCLEOTIDE SEQUENCE</scope>
</reference>
<gene>
    <name evidence="2" type="primary">ppsA</name>
    <name evidence="2" type="ORF">SPIL2461_LOCUS2332</name>
</gene>
<dbReference type="Proteomes" id="UP000649617">
    <property type="component" value="Unassembled WGS sequence"/>
</dbReference>
<comment type="caution">
    <text evidence="2">The sequence shown here is derived from an EMBL/GenBank/DDBJ whole genome shotgun (WGS) entry which is preliminary data.</text>
</comment>
<protein>
    <submittedName>
        <fullName evidence="2">PpsA protein</fullName>
    </submittedName>
</protein>
<accession>A0A812JYB0</accession>
<keyword evidence="3" id="KW-1185">Reference proteome</keyword>
<evidence type="ECO:0000313" key="2">
    <source>
        <dbReference type="EMBL" id="CAE7211582.1"/>
    </source>
</evidence>
<evidence type="ECO:0000256" key="1">
    <source>
        <dbReference type="SAM" id="MobiDB-lite"/>
    </source>
</evidence>
<name>A0A812JYB0_SYMPI</name>
<proteinExistence type="predicted"/>
<sequence>MAEQETPQMVHVFQQQRMMTQAPAVAAVQEIYWQDITRNKRGPPTPVASSAATPQETTPDLTGPTLVQPWSYEDHTASQLVAAEYGVNINQQSEVEAWLAKPATTNKEVLQLVRNYHAKVIRPEMYHLVLQLETALGKVGDELFVTRQELMWMAADNRQQQKQACALQIITSGWPQGMSPQAREFQLSWMLQQVPKIRNFLEIRGNIDDHTAEQTARWFNVFSVDPVTIPQGQEWWSSMTLLTFKSFDLRASFLERYGGTGGTPIYSNETTPLTGKHVRVSPCSPQWQRKLESPLRVLIAVLNQHSDYTGQSLTILWKTLTLMQPSTERGFQPDV</sequence>
<organism evidence="2 3">
    <name type="scientific">Symbiodinium pilosum</name>
    <name type="common">Dinoflagellate</name>
    <dbReference type="NCBI Taxonomy" id="2952"/>
    <lineage>
        <taxon>Eukaryota</taxon>
        <taxon>Sar</taxon>
        <taxon>Alveolata</taxon>
        <taxon>Dinophyceae</taxon>
        <taxon>Suessiales</taxon>
        <taxon>Symbiodiniaceae</taxon>
        <taxon>Symbiodinium</taxon>
    </lineage>
</organism>
<dbReference type="OrthoDB" id="406724at2759"/>
<dbReference type="EMBL" id="CAJNIZ010002535">
    <property type="protein sequence ID" value="CAE7211582.1"/>
    <property type="molecule type" value="Genomic_DNA"/>
</dbReference>
<evidence type="ECO:0000313" key="3">
    <source>
        <dbReference type="Proteomes" id="UP000649617"/>
    </source>
</evidence>
<feature type="region of interest" description="Disordered" evidence="1">
    <location>
        <begin position="39"/>
        <end position="62"/>
    </location>
</feature>
<feature type="non-terminal residue" evidence="2">
    <location>
        <position position="335"/>
    </location>
</feature>
<dbReference type="AlphaFoldDB" id="A0A812JYB0"/>